<evidence type="ECO:0000256" key="4">
    <source>
        <dbReference type="ARBA" id="ARBA00022840"/>
    </source>
</evidence>
<sequence length="337" mass="38673">MVEANPNEYALESLVRGEENVLAISALNKVIHDPGERYNPLFIFGPPSVGKTHMLYALRNRFEEDHPDWNILSIPAGEFLEECEQAWQEKTTPEFRQQLWKLDVLLIDDVHTLINRPAALEELYHAFNRLVADSRQLVLTSRLAPAEMTDLPTAMRTRFQSGLVVNIETPRERLMQDILEQQCQWLEVNLAKTASRFLCREVRSIRELHGVIHHFAEHRNGNGRPIGLPEVKDTLEKHAAQQLTIADVAREACQYFHVDLNKVRSASRLQSLVQARQMAMYLAREMTTAPLTEIGSFFGGRDHTTVLYACRKIGEEVRQNSSFYARSAREIRSMLRG</sequence>
<dbReference type="GO" id="GO:0008289">
    <property type="term" value="F:lipid binding"/>
    <property type="evidence" value="ECO:0007669"/>
    <property type="project" value="UniProtKB-KW"/>
</dbReference>
<organism evidence="9 10">
    <name type="scientific">Kolteria novifilia</name>
    <dbReference type="NCBI Taxonomy" id="2527975"/>
    <lineage>
        <taxon>Bacteria</taxon>
        <taxon>Pseudomonadati</taxon>
        <taxon>Planctomycetota</taxon>
        <taxon>Planctomycetia</taxon>
        <taxon>Kolteriales</taxon>
        <taxon>Kolteriaceae</taxon>
        <taxon>Kolteria</taxon>
    </lineage>
</organism>
<proteinExistence type="inferred from homology"/>
<dbReference type="Gene3D" id="3.40.50.300">
    <property type="entry name" value="P-loop containing nucleotide triphosphate hydrolases"/>
    <property type="match status" value="1"/>
</dbReference>
<keyword evidence="2 7" id="KW-0235">DNA replication</keyword>
<protein>
    <submittedName>
        <fullName evidence="9">Chromosomal replication initiator protein DnaA</fullName>
    </submittedName>
</protein>
<evidence type="ECO:0000256" key="6">
    <source>
        <dbReference type="ARBA" id="ARBA00023125"/>
    </source>
</evidence>
<evidence type="ECO:0000256" key="7">
    <source>
        <dbReference type="RuleBase" id="RU004227"/>
    </source>
</evidence>
<dbReference type="CDD" id="cd00009">
    <property type="entry name" value="AAA"/>
    <property type="match status" value="1"/>
</dbReference>
<dbReference type="GO" id="GO:0003688">
    <property type="term" value="F:DNA replication origin binding"/>
    <property type="evidence" value="ECO:0007669"/>
    <property type="project" value="InterPro"/>
</dbReference>
<dbReference type="GO" id="GO:0006275">
    <property type="term" value="P:regulation of DNA replication"/>
    <property type="evidence" value="ECO:0007669"/>
    <property type="project" value="InterPro"/>
</dbReference>
<evidence type="ECO:0000256" key="3">
    <source>
        <dbReference type="ARBA" id="ARBA00022741"/>
    </source>
</evidence>
<dbReference type="SUPFAM" id="SSF48295">
    <property type="entry name" value="TrpR-like"/>
    <property type="match status" value="1"/>
</dbReference>
<comment type="similarity">
    <text evidence="7">Belongs to the DnaA family.</text>
</comment>
<dbReference type="Gene3D" id="1.10.1750.10">
    <property type="match status" value="1"/>
</dbReference>
<dbReference type="EMBL" id="CP036279">
    <property type="protein sequence ID" value="QDU59174.1"/>
    <property type="molecule type" value="Genomic_DNA"/>
</dbReference>
<dbReference type="KEGG" id="knv:Pan216_00010"/>
<keyword evidence="5" id="KW-0446">Lipid-binding</keyword>
<dbReference type="Proteomes" id="UP000317093">
    <property type="component" value="Chromosome"/>
</dbReference>
<dbReference type="PRINTS" id="PR00051">
    <property type="entry name" value="DNAA"/>
</dbReference>
<keyword evidence="6" id="KW-0238">DNA-binding</keyword>
<dbReference type="InterPro" id="IPR013159">
    <property type="entry name" value="DnaA_C"/>
</dbReference>
<dbReference type="CDD" id="cd06571">
    <property type="entry name" value="Bac_DnaA_C"/>
    <property type="match status" value="1"/>
</dbReference>
<name>A0A518AWR9_9BACT</name>
<dbReference type="GO" id="GO:0005524">
    <property type="term" value="F:ATP binding"/>
    <property type="evidence" value="ECO:0007669"/>
    <property type="project" value="UniProtKB-KW"/>
</dbReference>
<keyword evidence="4" id="KW-0067">ATP-binding</keyword>
<dbReference type="OrthoDB" id="9807019at2"/>
<evidence type="ECO:0000313" key="9">
    <source>
        <dbReference type="EMBL" id="QDU59174.1"/>
    </source>
</evidence>
<evidence type="ECO:0000256" key="2">
    <source>
        <dbReference type="ARBA" id="ARBA00022705"/>
    </source>
</evidence>
<dbReference type="Pfam" id="PF00308">
    <property type="entry name" value="Bac_DnaA"/>
    <property type="match status" value="1"/>
</dbReference>
<dbReference type="RefSeq" id="WP_145263498.1">
    <property type="nucleotide sequence ID" value="NZ_CP036279.1"/>
</dbReference>
<evidence type="ECO:0000256" key="1">
    <source>
        <dbReference type="ARBA" id="ARBA00022490"/>
    </source>
</evidence>
<keyword evidence="1" id="KW-0963">Cytoplasm</keyword>
<dbReference type="PROSITE" id="PS01008">
    <property type="entry name" value="DNAA"/>
    <property type="match status" value="1"/>
</dbReference>
<dbReference type="InterPro" id="IPR027417">
    <property type="entry name" value="P-loop_NTPase"/>
</dbReference>
<feature type="domain" description="Chromosomal replication initiator DnaA C-terminal" evidence="8">
    <location>
        <begin position="244"/>
        <end position="313"/>
    </location>
</feature>
<dbReference type="Pfam" id="PF08299">
    <property type="entry name" value="Bac_DnaA_C"/>
    <property type="match status" value="1"/>
</dbReference>
<dbReference type="InterPro" id="IPR018312">
    <property type="entry name" value="Chromosome_initiator_DnaA_CS"/>
</dbReference>
<accession>A0A518AWR9</accession>
<evidence type="ECO:0000259" key="8">
    <source>
        <dbReference type="SMART" id="SM00760"/>
    </source>
</evidence>
<dbReference type="InterPro" id="IPR013317">
    <property type="entry name" value="DnaA_dom"/>
</dbReference>
<keyword evidence="3" id="KW-0547">Nucleotide-binding</keyword>
<gene>
    <name evidence="9" type="primary">dnaA_1</name>
    <name evidence="9" type="ORF">Pan216_00010</name>
</gene>
<reference evidence="9 10" key="1">
    <citation type="submission" date="2019-02" db="EMBL/GenBank/DDBJ databases">
        <title>Deep-cultivation of Planctomycetes and their phenomic and genomic characterization uncovers novel biology.</title>
        <authorList>
            <person name="Wiegand S."/>
            <person name="Jogler M."/>
            <person name="Boedeker C."/>
            <person name="Pinto D."/>
            <person name="Vollmers J."/>
            <person name="Rivas-Marin E."/>
            <person name="Kohn T."/>
            <person name="Peeters S.H."/>
            <person name="Heuer A."/>
            <person name="Rast P."/>
            <person name="Oberbeckmann S."/>
            <person name="Bunk B."/>
            <person name="Jeske O."/>
            <person name="Meyerdierks A."/>
            <person name="Storesund J.E."/>
            <person name="Kallscheuer N."/>
            <person name="Luecker S."/>
            <person name="Lage O.M."/>
            <person name="Pohl T."/>
            <person name="Merkel B.J."/>
            <person name="Hornburger P."/>
            <person name="Mueller R.-W."/>
            <person name="Bruemmer F."/>
            <person name="Labrenz M."/>
            <person name="Spormann A.M."/>
            <person name="Op den Camp H."/>
            <person name="Overmann J."/>
            <person name="Amann R."/>
            <person name="Jetten M.S.M."/>
            <person name="Mascher T."/>
            <person name="Medema M.H."/>
            <person name="Devos D.P."/>
            <person name="Kaster A.-K."/>
            <person name="Ovreas L."/>
            <person name="Rohde M."/>
            <person name="Galperin M.Y."/>
            <person name="Jogler C."/>
        </authorList>
    </citation>
    <scope>NUCLEOTIDE SEQUENCE [LARGE SCALE GENOMIC DNA]</scope>
    <source>
        <strain evidence="9 10">Pan216</strain>
    </source>
</reference>
<keyword evidence="10" id="KW-1185">Reference proteome</keyword>
<dbReference type="InterPro" id="IPR010921">
    <property type="entry name" value="Trp_repressor/repl_initiator"/>
</dbReference>
<dbReference type="InterPro" id="IPR020591">
    <property type="entry name" value="Chromosome_initiator_DnaA-like"/>
</dbReference>
<evidence type="ECO:0000313" key="10">
    <source>
        <dbReference type="Proteomes" id="UP000317093"/>
    </source>
</evidence>
<dbReference type="GO" id="GO:0005886">
    <property type="term" value="C:plasma membrane"/>
    <property type="evidence" value="ECO:0007669"/>
    <property type="project" value="TreeGrafter"/>
</dbReference>
<evidence type="ECO:0000256" key="5">
    <source>
        <dbReference type="ARBA" id="ARBA00023121"/>
    </source>
</evidence>
<dbReference type="SUPFAM" id="SSF52540">
    <property type="entry name" value="P-loop containing nucleoside triphosphate hydrolases"/>
    <property type="match status" value="1"/>
</dbReference>
<dbReference type="AlphaFoldDB" id="A0A518AWR9"/>
<dbReference type="GO" id="GO:0006270">
    <property type="term" value="P:DNA replication initiation"/>
    <property type="evidence" value="ECO:0007669"/>
    <property type="project" value="InterPro"/>
</dbReference>
<dbReference type="SMART" id="SM00760">
    <property type="entry name" value="Bac_DnaA_C"/>
    <property type="match status" value="1"/>
</dbReference>
<dbReference type="PANTHER" id="PTHR30050:SF2">
    <property type="entry name" value="CHROMOSOMAL REPLICATION INITIATOR PROTEIN DNAA"/>
    <property type="match status" value="1"/>
</dbReference>
<dbReference type="PANTHER" id="PTHR30050">
    <property type="entry name" value="CHROMOSOMAL REPLICATION INITIATOR PROTEIN DNAA"/>
    <property type="match status" value="1"/>
</dbReference>